<dbReference type="EMBL" id="MFBS01000023">
    <property type="protein sequence ID" value="OGE09180.1"/>
    <property type="molecule type" value="Genomic_DNA"/>
</dbReference>
<dbReference type="InterPro" id="IPR050437">
    <property type="entry name" value="Ribos_protein_bS1-like"/>
</dbReference>
<dbReference type="InterPro" id="IPR035104">
    <property type="entry name" value="Ribosomal_protein_S1-like"/>
</dbReference>
<dbReference type="InterPro" id="IPR012340">
    <property type="entry name" value="NA-bd_OB-fold"/>
</dbReference>
<keyword evidence="2" id="KW-0689">Ribosomal protein</keyword>
<dbReference type="AlphaFoldDB" id="A0A1F5HYP0"/>
<name>A0A1F5HYP0_9BACT</name>
<feature type="domain" description="S1 motif" evidence="4">
    <location>
        <begin position="18"/>
        <end position="85"/>
    </location>
</feature>
<evidence type="ECO:0000256" key="2">
    <source>
        <dbReference type="ARBA" id="ARBA00022980"/>
    </source>
</evidence>
<dbReference type="InterPro" id="IPR003029">
    <property type="entry name" value="S1_domain"/>
</dbReference>
<dbReference type="PANTHER" id="PTHR10724:SF7">
    <property type="entry name" value="SMALL RIBOSOMAL SUBUNIT PROTEIN BS1C"/>
    <property type="match status" value="1"/>
</dbReference>
<protein>
    <recommendedName>
        <fullName evidence="4">S1 motif domain-containing protein</fullName>
    </recommendedName>
</protein>
<dbReference type="STRING" id="1797729.A3A60_01325"/>
<reference evidence="5 6" key="1">
    <citation type="journal article" date="2016" name="Nat. Commun.">
        <title>Thousands of microbial genomes shed light on interconnected biogeochemical processes in an aquifer system.</title>
        <authorList>
            <person name="Anantharaman K."/>
            <person name="Brown C.T."/>
            <person name="Hug L.A."/>
            <person name="Sharon I."/>
            <person name="Castelle C.J."/>
            <person name="Probst A.J."/>
            <person name="Thomas B.C."/>
            <person name="Singh A."/>
            <person name="Wilkins M.J."/>
            <person name="Karaoz U."/>
            <person name="Brodie E.L."/>
            <person name="Williams K.H."/>
            <person name="Hubbard S.S."/>
            <person name="Banfield J.F."/>
        </authorList>
    </citation>
    <scope>NUCLEOTIDE SEQUENCE [LARGE SCALE GENOMIC DNA]</scope>
</reference>
<proteinExistence type="inferred from homology"/>
<feature type="domain" description="S1 motif" evidence="4">
    <location>
        <begin position="188"/>
        <end position="308"/>
    </location>
</feature>
<dbReference type="CDD" id="cd04465">
    <property type="entry name" value="S1_RPS1_repeat_ec2_hs2"/>
    <property type="match status" value="1"/>
</dbReference>
<dbReference type="GO" id="GO:0006412">
    <property type="term" value="P:translation"/>
    <property type="evidence" value="ECO:0007669"/>
    <property type="project" value="TreeGrafter"/>
</dbReference>
<organism evidence="5 6">
    <name type="scientific">Candidatus Curtissbacteria bacterium RIFCSPLOWO2_01_FULL_42_26</name>
    <dbReference type="NCBI Taxonomy" id="1797729"/>
    <lineage>
        <taxon>Bacteria</taxon>
        <taxon>Candidatus Curtissiibacteriota</taxon>
    </lineage>
</organism>
<dbReference type="CDD" id="cd05687">
    <property type="entry name" value="S1_RPS1_repeat_ec1_hs1"/>
    <property type="match status" value="1"/>
</dbReference>
<comment type="caution">
    <text evidence="5">The sequence shown here is derived from an EMBL/GenBank/DDBJ whole genome shotgun (WGS) entry which is preliminary data.</text>
</comment>
<keyword evidence="3" id="KW-0687">Ribonucleoprotein</keyword>
<dbReference type="GO" id="GO:0003729">
    <property type="term" value="F:mRNA binding"/>
    <property type="evidence" value="ECO:0007669"/>
    <property type="project" value="TreeGrafter"/>
</dbReference>
<sequence>MADLLEQSDYQVRSLRRNQEVKGKIIAVSPSEILVDIGAKSEGIIAGRELTDAVDIVSNLSVGDTLSATVLYPENDAGQVVLSLRKLSEDIRWRELEEKRESDEEIEVAAAEANRGGLICDYLGIRGFVPASQLVGAPTDLSDLIGRTITVRIIEVDRNSNRLILSQKSPDTKDIAQIQKLLSQINIGDTMAGIVTAVLPFGVFVEVGVAGPVTAFPPAYAKASAGKPASKGSAALPLEARQSGVGSPSSRATRGEDVLEKLEGLVHISEISWEKVEDPAKYFKVGDSVNVMVIAKDESVGRLNLSIKQLSDDPFLEISKRYAKDQNVSGKVARVTPYGVFVTLEDGVEGLIHISKISPNVEYEVGQAVECTVEAVETKARRVTLSPVVREKPILYR</sequence>
<evidence type="ECO:0000256" key="1">
    <source>
        <dbReference type="ARBA" id="ARBA00006767"/>
    </source>
</evidence>
<dbReference type="SUPFAM" id="SSF50249">
    <property type="entry name" value="Nucleic acid-binding proteins"/>
    <property type="match status" value="4"/>
</dbReference>
<dbReference type="PANTHER" id="PTHR10724">
    <property type="entry name" value="30S RIBOSOMAL PROTEIN S1"/>
    <property type="match status" value="1"/>
</dbReference>
<feature type="domain" description="S1 motif" evidence="4">
    <location>
        <begin position="325"/>
        <end position="388"/>
    </location>
</feature>
<feature type="domain" description="S1 motif" evidence="4">
    <location>
        <begin position="103"/>
        <end position="168"/>
    </location>
</feature>
<dbReference type="Proteomes" id="UP000179227">
    <property type="component" value="Unassembled WGS sequence"/>
</dbReference>
<comment type="similarity">
    <text evidence="1">Belongs to the bacterial ribosomal protein bS1 family.</text>
</comment>
<dbReference type="GO" id="GO:0003735">
    <property type="term" value="F:structural constituent of ribosome"/>
    <property type="evidence" value="ECO:0007669"/>
    <property type="project" value="TreeGrafter"/>
</dbReference>
<dbReference type="Pfam" id="PF00575">
    <property type="entry name" value="S1"/>
    <property type="match status" value="4"/>
</dbReference>
<dbReference type="GO" id="GO:0022627">
    <property type="term" value="C:cytosolic small ribosomal subunit"/>
    <property type="evidence" value="ECO:0007669"/>
    <property type="project" value="TreeGrafter"/>
</dbReference>
<evidence type="ECO:0000313" key="6">
    <source>
        <dbReference type="Proteomes" id="UP000179227"/>
    </source>
</evidence>
<dbReference type="Gene3D" id="2.40.50.140">
    <property type="entry name" value="Nucleic acid-binding proteins"/>
    <property type="match status" value="4"/>
</dbReference>
<evidence type="ECO:0000259" key="4">
    <source>
        <dbReference type="PROSITE" id="PS50126"/>
    </source>
</evidence>
<evidence type="ECO:0000313" key="5">
    <source>
        <dbReference type="EMBL" id="OGE09180.1"/>
    </source>
</evidence>
<dbReference type="CDD" id="cd00164">
    <property type="entry name" value="S1_like"/>
    <property type="match status" value="1"/>
</dbReference>
<dbReference type="PRINTS" id="PR00681">
    <property type="entry name" value="RIBOSOMALS1"/>
</dbReference>
<accession>A0A1F5HYP0</accession>
<dbReference type="SMART" id="SM00316">
    <property type="entry name" value="S1"/>
    <property type="match status" value="4"/>
</dbReference>
<dbReference type="PROSITE" id="PS50126">
    <property type="entry name" value="S1"/>
    <property type="match status" value="4"/>
</dbReference>
<evidence type="ECO:0000256" key="3">
    <source>
        <dbReference type="ARBA" id="ARBA00023274"/>
    </source>
</evidence>
<gene>
    <name evidence="5" type="ORF">A3A60_01325</name>
</gene>